<accession>A0A6P8HPT3</accession>
<dbReference type="OrthoDB" id="5952879at2759"/>
<evidence type="ECO:0000256" key="1">
    <source>
        <dbReference type="SAM" id="MobiDB-lite"/>
    </source>
</evidence>
<dbReference type="GeneID" id="116291623"/>
<feature type="compositionally biased region" description="Polar residues" evidence="1">
    <location>
        <begin position="187"/>
        <end position="205"/>
    </location>
</feature>
<proteinExistence type="predicted"/>
<protein>
    <submittedName>
        <fullName evidence="3">Uncharacterized protein LOC116291623 isoform X2</fullName>
    </submittedName>
</protein>
<reference evidence="3" key="1">
    <citation type="submission" date="2025-08" db="UniProtKB">
        <authorList>
            <consortium name="RefSeq"/>
        </authorList>
    </citation>
    <scope>IDENTIFICATION</scope>
    <source>
        <tissue evidence="3">Tentacle</tissue>
    </source>
</reference>
<name>A0A6P8HPT3_ACTTE</name>
<feature type="region of interest" description="Disordered" evidence="1">
    <location>
        <begin position="187"/>
        <end position="218"/>
    </location>
</feature>
<keyword evidence="2" id="KW-1185">Reference proteome</keyword>
<dbReference type="RefSeq" id="XP_031554685.1">
    <property type="nucleotide sequence ID" value="XM_031698825.1"/>
</dbReference>
<evidence type="ECO:0000313" key="3">
    <source>
        <dbReference type="RefSeq" id="XP_031554685.1"/>
    </source>
</evidence>
<gene>
    <name evidence="3" type="primary">LOC116291623</name>
</gene>
<dbReference type="Proteomes" id="UP000515163">
    <property type="component" value="Unplaced"/>
</dbReference>
<dbReference type="AlphaFoldDB" id="A0A6P8HPT3"/>
<organism evidence="2 3">
    <name type="scientific">Actinia tenebrosa</name>
    <name type="common">Australian red waratah sea anemone</name>
    <dbReference type="NCBI Taxonomy" id="6105"/>
    <lineage>
        <taxon>Eukaryota</taxon>
        <taxon>Metazoa</taxon>
        <taxon>Cnidaria</taxon>
        <taxon>Anthozoa</taxon>
        <taxon>Hexacorallia</taxon>
        <taxon>Actiniaria</taxon>
        <taxon>Actiniidae</taxon>
        <taxon>Actinia</taxon>
    </lineage>
</organism>
<evidence type="ECO:0000313" key="2">
    <source>
        <dbReference type="Proteomes" id="UP000515163"/>
    </source>
</evidence>
<sequence length="218" mass="22740">MMETPGPDGAMMKMTMETRNCIIGGMMCTEAAQQQMCQEPRIKSCNMSCCAGDLCNDGSNPPGSGVTPSKPASNVSLSCYECSPEGMGPNGTATPLISCSAPKQKKCGKIAGMHYDRCMTVKVSVKNPMTGALIEQESRNCSVSLMMCSGNMLCNSMNSIGHIAKCNVQCCVGSLCNTGVPHTNTVPYGGNKTTTGPYGGNQTTPVPSPSGLKGVRQL</sequence>